<dbReference type="InterPro" id="IPR001810">
    <property type="entry name" value="F-box_dom"/>
</dbReference>
<dbReference type="EMBL" id="CAJNOR010000045">
    <property type="protein sequence ID" value="CAF0771028.1"/>
    <property type="molecule type" value="Genomic_DNA"/>
</dbReference>
<protein>
    <recommendedName>
        <fullName evidence="1">F-box domain-containing protein</fullName>
    </recommendedName>
</protein>
<proteinExistence type="predicted"/>
<evidence type="ECO:0000259" key="1">
    <source>
        <dbReference type="PROSITE" id="PS50181"/>
    </source>
</evidence>
<evidence type="ECO:0000313" key="4">
    <source>
        <dbReference type="Proteomes" id="UP000663828"/>
    </source>
</evidence>
<organism evidence="2 4">
    <name type="scientific">Adineta ricciae</name>
    <name type="common">Rotifer</name>
    <dbReference type="NCBI Taxonomy" id="249248"/>
    <lineage>
        <taxon>Eukaryota</taxon>
        <taxon>Metazoa</taxon>
        <taxon>Spiralia</taxon>
        <taxon>Gnathifera</taxon>
        <taxon>Rotifera</taxon>
        <taxon>Eurotatoria</taxon>
        <taxon>Bdelloidea</taxon>
        <taxon>Adinetida</taxon>
        <taxon>Adinetidae</taxon>
        <taxon>Adineta</taxon>
    </lineage>
</organism>
<dbReference type="PROSITE" id="PS50181">
    <property type="entry name" value="FBOX"/>
    <property type="match status" value="1"/>
</dbReference>
<dbReference type="SUPFAM" id="SSF52047">
    <property type="entry name" value="RNI-like"/>
    <property type="match status" value="1"/>
</dbReference>
<evidence type="ECO:0000313" key="2">
    <source>
        <dbReference type="EMBL" id="CAF0771028.1"/>
    </source>
</evidence>
<name>A0A813QS12_ADIRI</name>
<gene>
    <name evidence="3" type="ORF">EDS130_LOCUS3993</name>
    <name evidence="2" type="ORF">XAT740_LOCUS1451</name>
</gene>
<keyword evidence="4" id="KW-1185">Reference proteome</keyword>
<dbReference type="AlphaFoldDB" id="A0A813QS12"/>
<feature type="domain" description="F-box" evidence="1">
    <location>
        <begin position="3"/>
        <end position="53"/>
    </location>
</feature>
<dbReference type="Proteomes" id="UP000663852">
    <property type="component" value="Unassembled WGS sequence"/>
</dbReference>
<sequence length="606" mass="70333">MLMTKLEQLPDEILLEICLYLKPYDVINSFGQLNHRLEQTISQYRRDADLHHLTLTQFQRWHKHLLHYTSKSVVNLVVSNWNSPGQIYLFNQLMKPYASLYSLFSNIKQVRLIDFTNNDIEILSKLDKIEKLFIDADALVPLSYSTHTLLDKYLFCSSSHFKEIRLWGVEGGIRSQHHVPIVTNFHLERLTISVALLDDLILMFRRSPNLRSLNVEIAQHTTKALRQNATVDMLPKRLTFFHFQTTDQCVLSSEDLDKLVSNIPSIELLSLDMDTNDFDYASACHWTNMLSCLTKLKHVYFKLRIWLKSDLVPFDTESIIHAFQQTNLPICCYADTKVLHIDTVPYNMKQFDTNMSVTTSPKAMLAKTTSSLLFNQPSKRVQTLIVDGQHDPTHINEWLSVITRFPGIEILQLNSVNIQDKETSAIDLKHQPFQLPHMGYLHYIRSTSCRVHVPFFMLLANNTTISPQLKALSMMYGDLVYLCKRLSGCRFERIKELWLYGGEADGHVILRDIDLVLKTFPCLSHFYFNNQSSRFLNRNLRLIIETIIRSSPDLISFRISCNKSSLRLLSSMNSETCTSWIRQVCGLCEHERIHVTVNDKLLSIWK</sequence>
<dbReference type="OrthoDB" id="9984259at2759"/>
<comment type="caution">
    <text evidence="2">The sequence shown here is derived from an EMBL/GenBank/DDBJ whole genome shotgun (WGS) entry which is preliminary data.</text>
</comment>
<evidence type="ECO:0000313" key="3">
    <source>
        <dbReference type="EMBL" id="CAF0784042.1"/>
    </source>
</evidence>
<accession>A0A813QS12</accession>
<reference evidence="2" key="1">
    <citation type="submission" date="2021-02" db="EMBL/GenBank/DDBJ databases">
        <authorList>
            <person name="Nowell W R."/>
        </authorList>
    </citation>
    <scope>NUCLEOTIDE SEQUENCE</scope>
</reference>
<dbReference type="Proteomes" id="UP000663828">
    <property type="component" value="Unassembled WGS sequence"/>
</dbReference>
<dbReference type="EMBL" id="CAJNOJ010000010">
    <property type="protein sequence ID" value="CAF0784042.1"/>
    <property type="molecule type" value="Genomic_DNA"/>
</dbReference>